<keyword evidence="2" id="KW-1185">Reference proteome</keyword>
<organism evidence="1 2">
    <name type="scientific">Musa troglodytarum</name>
    <name type="common">fe'i banana</name>
    <dbReference type="NCBI Taxonomy" id="320322"/>
    <lineage>
        <taxon>Eukaryota</taxon>
        <taxon>Viridiplantae</taxon>
        <taxon>Streptophyta</taxon>
        <taxon>Embryophyta</taxon>
        <taxon>Tracheophyta</taxon>
        <taxon>Spermatophyta</taxon>
        <taxon>Magnoliopsida</taxon>
        <taxon>Liliopsida</taxon>
        <taxon>Zingiberales</taxon>
        <taxon>Musaceae</taxon>
        <taxon>Musa</taxon>
    </lineage>
</organism>
<reference evidence="1" key="1">
    <citation type="submission" date="2022-05" db="EMBL/GenBank/DDBJ databases">
        <title>The Musa troglodytarum L. genome provides insights into the mechanism of non-climacteric behaviour and enrichment of carotenoids.</title>
        <authorList>
            <person name="Wang J."/>
        </authorList>
    </citation>
    <scope>NUCLEOTIDE SEQUENCE</scope>
    <source>
        <tissue evidence="1">Leaf</tissue>
    </source>
</reference>
<dbReference type="EMBL" id="CP097508">
    <property type="protein sequence ID" value="URE08660.1"/>
    <property type="molecule type" value="Genomic_DNA"/>
</dbReference>
<accession>A0A9E7KAB1</accession>
<evidence type="ECO:0000313" key="1">
    <source>
        <dbReference type="EMBL" id="URE08660.1"/>
    </source>
</evidence>
<dbReference type="AlphaFoldDB" id="A0A9E7KAB1"/>
<protein>
    <submittedName>
        <fullName evidence="1">Uncharacterized protein</fullName>
    </submittedName>
</protein>
<name>A0A9E7KAB1_9LILI</name>
<proteinExistence type="predicted"/>
<dbReference type="Proteomes" id="UP001055439">
    <property type="component" value="Chromosome 6"/>
</dbReference>
<sequence>MPICTPLRCDLTLLYCGMLMLGVCFSGRTTNYFNSASFFVICSCVWK</sequence>
<gene>
    <name evidence="1" type="ORF">MUK42_33698</name>
</gene>
<evidence type="ECO:0000313" key="2">
    <source>
        <dbReference type="Proteomes" id="UP001055439"/>
    </source>
</evidence>